<keyword evidence="1" id="KW-0812">Transmembrane</keyword>
<gene>
    <name evidence="2" type="ORF">NC799_16155</name>
</gene>
<feature type="transmembrane region" description="Helical" evidence="1">
    <location>
        <begin position="162"/>
        <end position="181"/>
    </location>
</feature>
<feature type="transmembrane region" description="Helical" evidence="1">
    <location>
        <begin position="134"/>
        <end position="156"/>
    </location>
</feature>
<dbReference type="RefSeq" id="WP_272447479.1">
    <property type="nucleotide sequence ID" value="NZ_JAMQKC010000026.1"/>
</dbReference>
<comment type="caution">
    <text evidence="2">The sequence shown here is derived from an EMBL/GenBank/DDBJ whole genome shotgun (WGS) entry which is preliminary data.</text>
</comment>
<dbReference type="EMBL" id="JAMQKC010000026">
    <property type="protein sequence ID" value="MDC3418415.1"/>
    <property type="molecule type" value="Genomic_DNA"/>
</dbReference>
<proteinExistence type="predicted"/>
<organism evidence="2 3">
    <name type="scientific">Aquibacillus salsiterrae</name>
    <dbReference type="NCBI Taxonomy" id="2950439"/>
    <lineage>
        <taxon>Bacteria</taxon>
        <taxon>Bacillati</taxon>
        <taxon>Bacillota</taxon>
        <taxon>Bacilli</taxon>
        <taxon>Bacillales</taxon>
        <taxon>Bacillaceae</taxon>
        <taxon>Aquibacillus</taxon>
    </lineage>
</organism>
<feature type="transmembrane region" description="Helical" evidence="1">
    <location>
        <begin position="93"/>
        <end position="113"/>
    </location>
</feature>
<dbReference type="Proteomes" id="UP001145069">
    <property type="component" value="Unassembled WGS sequence"/>
</dbReference>
<feature type="transmembrane region" description="Helical" evidence="1">
    <location>
        <begin position="201"/>
        <end position="223"/>
    </location>
</feature>
<dbReference type="AlphaFoldDB" id="A0A9X3WEL2"/>
<feature type="transmembrane region" description="Helical" evidence="1">
    <location>
        <begin position="16"/>
        <end position="39"/>
    </location>
</feature>
<evidence type="ECO:0000313" key="2">
    <source>
        <dbReference type="EMBL" id="MDC3418415.1"/>
    </source>
</evidence>
<feature type="transmembrane region" description="Helical" evidence="1">
    <location>
        <begin position="281"/>
        <end position="299"/>
    </location>
</feature>
<name>A0A9X3WEL2_9BACI</name>
<keyword evidence="1" id="KW-0472">Membrane</keyword>
<keyword evidence="1" id="KW-1133">Transmembrane helix</keyword>
<protein>
    <submittedName>
        <fullName evidence="2">Uncharacterized protein</fullName>
    </submittedName>
</protein>
<evidence type="ECO:0000256" key="1">
    <source>
        <dbReference type="SAM" id="Phobius"/>
    </source>
</evidence>
<reference evidence="2" key="1">
    <citation type="submission" date="2022-06" db="EMBL/GenBank/DDBJ databases">
        <title>Aquibacillus sp. a new bacterium isolated from soil saline samples.</title>
        <authorList>
            <person name="Galisteo C."/>
            <person name="De La Haba R."/>
            <person name="Sanchez-Porro C."/>
            <person name="Ventosa A."/>
        </authorList>
    </citation>
    <scope>NUCLEOTIDE SEQUENCE</scope>
    <source>
        <strain evidence="2">3ASR75-54</strain>
    </source>
</reference>
<sequence length="626" mass="71375">MNVSFGFKRVLKHPSILLLPIVLQVFISFVMGFALIFGVNLSPTYSFGDAAPATSDVNFQFTLPVFLPLIEDINQSLSFVQLTESGNWMLSSLYFIFYQLLLSMTMAMYLGKIKQVILLERHDEQSLYKIGKHYVGRILVFQLVSFLCLPGLALLLLAFFPLGILAFILLILFSLTPYLIVLEDKSLGDALSDSPRYLKKYFVKFLPLALGASVSILFLSLILQSFPYAIQYYMGFVAYTLIGSGFITAFMYQLHTLLHNNDELEGANEATIQGQAKWRRWSLFGLVLFLPLLGVKFAFGQHVTAFQNHTAFENAIYYKSNWSDAFNGSEQTMTTYGFEQNDALELSMPLPDRGGDLYGRGNLTWKVDKDKSATAGNSTSHWEEEEFVTSEFIYRLVPVSQNGKEYYATTNGGYVELVKEKQSNEPMDIAIFVMNEGNDVFVFQYKKRFNPETVIRIDDDGKYFVPSTSSSNVEDFKYFWYSNEPFTKDRILNLVRAKNEVSQFGGNTDRYVFEYMVAAMLQEADGEALLRFDEYSKQLNLTTNLSDKTAIEWTAELEKLYGDADLTTFLSYFNKQNEQNEYDQVGWSDEEEINAYQVIVPFLEGSITLNCTRKEGQLTNIEVVLP</sequence>
<keyword evidence="3" id="KW-1185">Reference proteome</keyword>
<evidence type="ECO:0000313" key="3">
    <source>
        <dbReference type="Proteomes" id="UP001145069"/>
    </source>
</evidence>
<feature type="transmembrane region" description="Helical" evidence="1">
    <location>
        <begin position="229"/>
        <end position="252"/>
    </location>
</feature>
<accession>A0A9X3WEL2</accession>